<protein>
    <submittedName>
        <fullName evidence="1">Uncharacterized protein</fullName>
    </submittedName>
</protein>
<organism evidence="1 2">
    <name type="scientific">Phnomibacter ginsenosidimutans</name>
    <dbReference type="NCBI Taxonomy" id="2676868"/>
    <lineage>
        <taxon>Bacteria</taxon>
        <taxon>Pseudomonadati</taxon>
        <taxon>Bacteroidota</taxon>
        <taxon>Chitinophagia</taxon>
        <taxon>Chitinophagales</taxon>
        <taxon>Chitinophagaceae</taxon>
        <taxon>Phnomibacter</taxon>
    </lineage>
</organism>
<dbReference type="EMBL" id="CP046566">
    <property type="protein sequence ID" value="QGW27726.1"/>
    <property type="molecule type" value="Genomic_DNA"/>
</dbReference>
<proteinExistence type="predicted"/>
<dbReference type="RefSeq" id="WP_157477759.1">
    <property type="nucleotide sequence ID" value="NZ_CP046566.1"/>
</dbReference>
<dbReference type="KEGG" id="fls:GLV81_06150"/>
<reference evidence="1 2" key="1">
    <citation type="submission" date="2019-11" db="EMBL/GenBank/DDBJ databases">
        <authorList>
            <person name="Im W.T."/>
        </authorList>
    </citation>
    <scope>NUCLEOTIDE SEQUENCE [LARGE SCALE GENOMIC DNA]</scope>
    <source>
        <strain evidence="1 2">SB-02</strain>
    </source>
</reference>
<name>A0A6I6G4X4_9BACT</name>
<evidence type="ECO:0000313" key="1">
    <source>
        <dbReference type="EMBL" id="QGW27726.1"/>
    </source>
</evidence>
<evidence type="ECO:0000313" key="2">
    <source>
        <dbReference type="Proteomes" id="UP000426027"/>
    </source>
</evidence>
<dbReference type="Proteomes" id="UP000426027">
    <property type="component" value="Chromosome"/>
</dbReference>
<gene>
    <name evidence="1" type="ORF">GLV81_06150</name>
</gene>
<sequence length="67" mass="7694">MTTYQGVPLTKAYYDNHPEIHHLYPSPQVFLTQLYKPLLEKVSTTNQPQLLEISENRVTINGQPIAL</sequence>
<dbReference type="AlphaFoldDB" id="A0A6I6G4X4"/>
<keyword evidence="2" id="KW-1185">Reference proteome</keyword>
<accession>A0A6I6G4X4</accession>